<dbReference type="GO" id="GO:0004822">
    <property type="term" value="F:isoleucine-tRNA ligase activity"/>
    <property type="evidence" value="ECO:0007669"/>
    <property type="project" value="UniProtKB-EC"/>
</dbReference>
<feature type="domain" description="Methionyl/Valyl/Leucyl/Isoleucyl-tRNA synthetase anticodon-binding" evidence="10">
    <location>
        <begin position="735"/>
        <end position="825"/>
    </location>
</feature>
<evidence type="ECO:0000313" key="11">
    <source>
        <dbReference type="Proteomes" id="UP000492821"/>
    </source>
</evidence>
<dbReference type="AlphaFoldDB" id="A0A7E4ZYU7"/>
<dbReference type="NCBIfam" id="TIGR00392">
    <property type="entry name" value="ileS"/>
    <property type="match status" value="1"/>
</dbReference>
<keyword evidence="6" id="KW-0648">Protein biosynthesis</keyword>
<evidence type="ECO:0000259" key="9">
    <source>
        <dbReference type="Pfam" id="PF00133"/>
    </source>
</evidence>
<dbReference type="InterPro" id="IPR014729">
    <property type="entry name" value="Rossmann-like_a/b/a_fold"/>
</dbReference>
<dbReference type="SUPFAM" id="SSF50677">
    <property type="entry name" value="ValRS/IleRS/LeuRS editing domain"/>
    <property type="match status" value="1"/>
</dbReference>
<evidence type="ECO:0000256" key="8">
    <source>
        <dbReference type="ARBA" id="ARBA00032665"/>
    </source>
</evidence>
<protein>
    <recommendedName>
        <fullName evidence="2">isoleucine--tRNA ligase</fullName>
        <ecNumber evidence="2">6.1.1.5</ecNumber>
    </recommendedName>
    <alternativeName>
        <fullName evidence="8">Isoleucyl-tRNA synthetase</fullName>
    </alternativeName>
</protein>
<dbReference type="Pfam" id="PF00133">
    <property type="entry name" value="tRNA-synt_1"/>
    <property type="match status" value="1"/>
</dbReference>
<comment type="similarity">
    <text evidence="1">Belongs to the class-I aminoacyl-tRNA synthetase family.</text>
</comment>
<reference evidence="12" key="2">
    <citation type="submission" date="2020-10" db="UniProtKB">
        <authorList>
            <consortium name="WormBaseParasite"/>
        </authorList>
    </citation>
    <scope>IDENTIFICATION</scope>
</reference>
<keyword evidence="11" id="KW-1185">Reference proteome</keyword>
<evidence type="ECO:0000259" key="10">
    <source>
        <dbReference type="Pfam" id="PF08264"/>
    </source>
</evidence>
<reference evidence="11" key="1">
    <citation type="journal article" date="2013" name="Genetics">
        <title>The draft genome and transcriptome of Panagrellus redivivus are shaped by the harsh demands of a free-living lifestyle.</title>
        <authorList>
            <person name="Srinivasan J."/>
            <person name="Dillman A.R."/>
            <person name="Macchietto M.G."/>
            <person name="Heikkinen L."/>
            <person name="Lakso M."/>
            <person name="Fracchia K.M."/>
            <person name="Antoshechkin I."/>
            <person name="Mortazavi A."/>
            <person name="Wong G."/>
            <person name="Sternberg P.W."/>
        </authorList>
    </citation>
    <scope>NUCLEOTIDE SEQUENCE [LARGE SCALE GENOMIC DNA]</scope>
    <source>
        <strain evidence="11">MT8872</strain>
    </source>
</reference>
<evidence type="ECO:0000313" key="12">
    <source>
        <dbReference type="WBParaSite" id="Pan_g3668.t1"/>
    </source>
</evidence>
<dbReference type="Pfam" id="PF08264">
    <property type="entry name" value="Anticodon_1"/>
    <property type="match status" value="1"/>
</dbReference>
<dbReference type="InterPro" id="IPR002300">
    <property type="entry name" value="aa-tRNA-synth_Ia"/>
</dbReference>
<organism evidence="11 12">
    <name type="scientific">Panagrellus redivivus</name>
    <name type="common">Microworm</name>
    <dbReference type="NCBI Taxonomy" id="6233"/>
    <lineage>
        <taxon>Eukaryota</taxon>
        <taxon>Metazoa</taxon>
        <taxon>Ecdysozoa</taxon>
        <taxon>Nematoda</taxon>
        <taxon>Chromadorea</taxon>
        <taxon>Rhabditida</taxon>
        <taxon>Tylenchina</taxon>
        <taxon>Panagrolaimomorpha</taxon>
        <taxon>Panagrolaimoidea</taxon>
        <taxon>Panagrolaimidae</taxon>
        <taxon>Panagrellus</taxon>
    </lineage>
</organism>
<dbReference type="PRINTS" id="PR00984">
    <property type="entry name" value="TRNASYNTHILE"/>
</dbReference>
<evidence type="ECO:0000256" key="4">
    <source>
        <dbReference type="ARBA" id="ARBA00022741"/>
    </source>
</evidence>
<keyword evidence="3" id="KW-0436">Ligase</keyword>
<dbReference type="InterPro" id="IPR013155">
    <property type="entry name" value="M/V/L/I-tRNA-synth_anticd-bd"/>
</dbReference>
<dbReference type="GO" id="GO:0005524">
    <property type="term" value="F:ATP binding"/>
    <property type="evidence" value="ECO:0007669"/>
    <property type="project" value="UniProtKB-KW"/>
</dbReference>
<dbReference type="GO" id="GO:0005739">
    <property type="term" value="C:mitochondrion"/>
    <property type="evidence" value="ECO:0007669"/>
    <property type="project" value="TreeGrafter"/>
</dbReference>
<evidence type="ECO:0000256" key="6">
    <source>
        <dbReference type="ARBA" id="ARBA00022917"/>
    </source>
</evidence>
<evidence type="ECO:0000256" key="7">
    <source>
        <dbReference type="ARBA" id="ARBA00023146"/>
    </source>
</evidence>
<dbReference type="InterPro" id="IPR050081">
    <property type="entry name" value="Ile-tRNA_ligase"/>
</dbReference>
<keyword evidence="5" id="KW-0067">ATP-binding</keyword>
<evidence type="ECO:0000256" key="3">
    <source>
        <dbReference type="ARBA" id="ARBA00022598"/>
    </source>
</evidence>
<keyword evidence="7" id="KW-0030">Aminoacyl-tRNA synthetase</keyword>
<dbReference type="Gene3D" id="3.90.740.10">
    <property type="entry name" value="Valyl/Leucyl/Isoleucyl-tRNA synthetase, editing domain"/>
    <property type="match status" value="1"/>
</dbReference>
<dbReference type="WBParaSite" id="Pan_g3668.t1">
    <property type="protein sequence ID" value="Pan_g3668.t1"/>
    <property type="gene ID" value="Pan_g3668"/>
</dbReference>
<feature type="domain" description="Aminoacyl-tRNA synthetase class Ia" evidence="9">
    <location>
        <begin position="74"/>
        <end position="693"/>
    </location>
</feature>
<dbReference type="Proteomes" id="UP000492821">
    <property type="component" value="Unassembled WGS sequence"/>
</dbReference>
<accession>A0A7E4ZYU7</accession>
<evidence type="ECO:0000256" key="5">
    <source>
        <dbReference type="ARBA" id="ARBA00022840"/>
    </source>
</evidence>
<sequence length="972" mass="108721">MVLTSPSSRTPLIAWKRICGTEQCSFSTEASVPKPPNVKKTVFLPKTSFQPHLKSIDRSALDVEIARKGRFSEFYQWQQTAEDRQSLPSFNLLDGPPYANGNTHVGHAINKILKDFVFKTRVPAHRVNFRPGWDCHGLPIELKIAKEAADVADTPLKTRQLARQVAMNAMASQRNSFQRWGVTAVWENPYLTLTPDYVAAQLNIFGRLYERGFVYRSFKPIYWSPSSKTALAESELEYNDKHKSIAAFVRFLLINFDLDRCGLSDVETGKKPANVYGLIWTTTPWTLPLNDVVSYSSSLRYAVVEFEDAKTQNLPTRELYLIAEPLIKSVSETLGRGIRVLTTLEPNTPLFDKLHYRHPIHNNIASPFVAASHVSAAVGTGLVHTAYAHGFDDYKVAVARNERVNCFVDESGKFTRDLGRDLEGKDVIGQGSKAVLELLKKNIVHSYPFVHSYPYDWRTKKPVIIRSSRQWFIDVSAVGPKAVEFVDKSLVIDAAQKSALISQLLHRPAWCISRQRAWGVPIPALIDPATDEAHTNAAFINAIAERVKSLQNADYWWTDNVLADSNVPLPSSEPGLRLSTDIMDVWMDSGVAWHTLPGDGIADTVVEGVDQFRGWFQSLLLTSIAARDLPPYKRIIVHGFSVDDKNKKMSKSVGNVIDPDWITDGNLRQKALGADGLRLWVALYGSEGTSDVKLGTKVLEELDLKLKQIRNSFKFLLGALGGYDGQTPSKLTLLDQYILRETLEFVKKSKQNLANYRFRVVINEFIQFLSNPLSSIYMNCVRDRLYCDSITSDDRQAAQATIDAVGRKLASLIAPLLPHLATEYCMHHPLLHDQAELVLRDGIRRDLAATVDANVDFDGQIDTILRLRNAILEQGAAGKMDLSKSGVRISANPTDYKHLTAIQTNPLSFNSDLTEFFGVSVVELAPAKDDQLSTVAIIASPHEYCNRCRRHSRPNGETLCLRCDIAVKSLSQ</sequence>
<dbReference type="Gene3D" id="3.40.50.620">
    <property type="entry name" value="HUPs"/>
    <property type="match status" value="3"/>
</dbReference>
<dbReference type="EC" id="6.1.1.5" evidence="2"/>
<dbReference type="InterPro" id="IPR002301">
    <property type="entry name" value="Ile-tRNA-ligase"/>
</dbReference>
<evidence type="ECO:0000256" key="1">
    <source>
        <dbReference type="ARBA" id="ARBA00005594"/>
    </source>
</evidence>
<dbReference type="PANTHER" id="PTHR42765">
    <property type="entry name" value="SOLEUCYL-TRNA SYNTHETASE"/>
    <property type="match status" value="1"/>
</dbReference>
<name>A0A7E4ZYU7_PANRE</name>
<keyword evidence="4" id="KW-0547">Nucleotide-binding</keyword>
<dbReference type="Gene3D" id="1.10.730.20">
    <property type="match status" value="1"/>
</dbReference>
<dbReference type="GO" id="GO:0002161">
    <property type="term" value="F:aminoacyl-tRNA deacylase activity"/>
    <property type="evidence" value="ECO:0007669"/>
    <property type="project" value="InterPro"/>
</dbReference>
<dbReference type="SUPFAM" id="SSF52374">
    <property type="entry name" value="Nucleotidylyl transferase"/>
    <property type="match status" value="1"/>
</dbReference>
<dbReference type="PANTHER" id="PTHR42765:SF1">
    <property type="entry name" value="ISOLEUCINE--TRNA LIGASE, MITOCHONDRIAL"/>
    <property type="match status" value="1"/>
</dbReference>
<dbReference type="InterPro" id="IPR009008">
    <property type="entry name" value="Val/Leu/Ile-tRNA-synth_edit"/>
</dbReference>
<dbReference type="GO" id="GO:0006428">
    <property type="term" value="P:isoleucyl-tRNA aminoacylation"/>
    <property type="evidence" value="ECO:0007669"/>
    <property type="project" value="InterPro"/>
</dbReference>
<dbReference type="InterPro" id="IPR009080">
    <property type="entry name" value="tRNAsynth_Ia_anticodon-bd"/>
</dbReference>
<dbReference type="GO" id="GO:0032543">
    <property type="term" value="P:mitochondrial translation"/>
    <property type="evidence" value="ECO:0007669"/>
    <property type="project" value="TreeGrafter"/>
</dbReference>
<dbReference type="SUPFAM" id="SSF47323">
    <property type="entry name" value="Anticodon-binding domain of a subclass of class I aminoacyl-tRNA synthetases"/>
    <property type="match status" value="1"/>
</dbReference>
<proteinExistence type="inferred from homology"/>
<evidence type="ECO:0000256" key="2">
    <source>
        <dbReference type="ARBA" id="ARBA00013165"/>
    </source>
</evidence>